<evidence type="ECO:0000256" key="2">
    <source>
        <dbReference type="ARBA" id="ARBA00009287"/>
    </source>
</evidence>
<feature type="compositionally biased region" description="Basic and acidic residues" evidence="8">
    <location>
        <begin position="42"/>
        <end position="57"/>
    </location>
</feature>
<dbReference type="STRING" id="38772.ENSGAGP00000012097"/>
<keyword evidence="12" id="KW-1185">Reference proteome</keyword>
<dbReference type="GO" id="GO:0007586">
    <property type="term" value="P:digestion"/>
    <property type="evidence" value="ECO:0007669"/>
    <property type="project" value="InterPro"/>
</dbReference>
<keyword evidence="5" id="KW-0372">Hormone</keyword>
<reference evidence="11" key="2">
    <citation type="submission" date="2025-08" db="UniProtKB">
        <authorList>
            <consortium name="Ensembl"/>
        </authorList>
    </citation>
    <scope>IDENTIFICATION</scope>
</reference>
<evidence type="ECO:0000256" key="1">
    <source>
        <dbReference type="ARBA" id="ARBA00004613"/>
    </source>
</evidence>
<dbReference type="GO" id="GO:0005615">
    <property type="term" value="C:extracellular space"/>
    <property type="evidence" value="ECO:0007669"/>
    <property type="project" value="InterPro"/>
</dbReference>
<keyword evidence="4" id="KW-0964">Secreted</keyword>
<dbReference type="GO" id="GO:0009755">
    <property type="term" value="P:hormone-mediated signaling pathway"/>
    <property type="evidence" value="ECO:0007669"/>
    <property type="project" value="TreeGrafter"/>
</dbReference>
<dbReference type="GO" id="GO:0031669">
    <property type="term" value="P:cellular response to nutrient levels"/>
    <property type="evidence" value="ECO:0007669"/>
    <property type="project" value="TreeGrafter"/>
</dbReference>
<feature type="domain" description="Corticotropin-releasing factor" evidence="10">
    <location>
        <begin position="110"/>
        <end position="147"/>
    </location>
</feature>
<evidence type="ECO:0000256" key="9">
    <source>
        <dbReference type="SAM" id="SignalP"/>
    </source>
</evidence>
<dbReference type="Ensembl" id="ENSGAGT00000013857.1">
    <property type="protein sequence ID" value="ENSGAGP00000012097.1"/>
    <property type="gene ID" value="ENSGAGG00000009309.1"/>
</dbReference>
<name>A0A452HBG6_9SAUR</name>
<dbReference type="GO" id="GO:0005179">
    <property type="term" value="F:hormone activity"/>
    <property type="evidence" value="ECO:0007669"/>
    <property type="project" value="UniProtKB-KW"/>
</dbReference>
<evidence type="ECO:0000256" key="4">
    <source>
        <dbReference type="ARBA" id="ARBA00022525"/>
    </source>
</evidence>
<dbReference type="GO" id="GO:0051431">
    <property type="term" value="F:corticotropin-releasing hormone receptor 2 binding"/>
    <property type="evidence" value="ECO:0007669"/>
    <property type="project" value="InterPro"/>
</dbReference>
<reference evidence="11" key="3">
    <citation type="submission" date="2025-09" db="UniProtKB">
        <authorList>
            <consortium name="Ensembl"/>
        </authorList>
    </citation>
    <scope>IDENTIFICATION</scope>
</reference>
<reference evidence="12" key="1">
    <citation type="journal article" date="2017" name="PLoS ONE">
        <title>The Agassiz's desert tortoise genome provides a resource for the conservation of a threatened species.</title>
        <authorList>
            <person name="Tollis M."/>
            <person name="DeNardo D.F."/>
            <person name="Cornelius J.A."/>
            <person name="Dolby G.A."/>
            <person name="Edwards T."/>
            <person name="Henen B.T."/>
            <person name="Karl A.E."/>
            <person name="Murphy R.W."/>
            <person name="Kusumi K."/>
        </authorList>
    </citation>
    <scope>NUCLEOTIDE SEQUENCE [LARGE SCALE GENOMIC DNA]</scope>
</reference>
<proteinExistence type="inferred from homology"/>
<dbReference type="GO" id="GO:0007189">
    <property type="term" value="P:adenylate cyclase-activating G protein-coupled receptor signaling pathway"/>
    <property type="evidence" value="ECO:0007669"/>
    <property type="project" value="TreeGrafter"/>
</dbReference>
<evidence type="ECO:0000259" key="10">
    <source>
        <dbReference type="Pfam" id="PF00473"/>
    </source>
</evidence>
<organism evidence="11 12">
    <name type="scientific">Gopherus agassizii</name>
    <name type="common">Agassiz's desert tortoise</name>
    <dbReference type="NCBI Taxonomy" id="38772"/>
    <lineage>
        <taxon>Eukaryota</taxon>
        <taxon>Metazoa</taxon>
        <taxon>Chordata</taxon>
        <taxon>Craniata</taxon>
        <taxon>Vertebrata</taxon>
        <taxon>Euteleostomi</taxon>
        <taxon>Archelosauria</taxon>
        <taxon>Testudinata</taxon>
        <taxon>Testudines</taxon>
        <taxon>Cryptodira</taxon>
        <taxon>Durocryptodira</taxon>
        <taxon>Testudinoidea</taxon>
        <taxon>Testudinidae</taxon>
        <taxon>Gopherus</taxon>
    </lineage>
</organism>
<feature type="signal peptide" evidence="9">
    <location>
        <begin position="1"/>
        <end position="21"/>
    </location>
</feature>
<evidence type="ECO:0000313" key="12">
    <source>
        <dbReference type="Proteomes" id="UP000291020"/>
    </source>
</evidence>
<evidence type="ECO:0000256" key="5">
    <source>
        <dbReference type="ARBA" id="ARBA00022702"/>
    </source>
</evidence>
<dbReference type="AlphaFoldDB" id="A0A452HBG6"/>
<evidence type="ECO:0000256" key="6">
    <source>
        <dbReference type="ARBA" id="ARBA00022729"/>
    </source>
</evidence>
<comment type="function">
    <text evidence="7">Suppresses food intake, delays gastric emptying and decreases heat-induced edema. Might represent an endogenous ligand for maintaining homeostasis after stress.</text>
</comment>
<dbReference type="PANTHER" id="PTHR17575:SF1">
    <property type="entry name" value="UROCORTIN-3"/>
    <property type="match status" value="1"/>
</dbReference>
<feature type="region of interest" description="Disordered" evidence="8">
    <location>
        <begin position="42"/>
        <end position="81"/>
    </location>
</feature>
<comment type="subcellular location">
    <subcellularLocation>
        <location evidence="1">Secreted</location>
    </subcellularLocation>
</comment>
<dbReference type="InterPro" id="IPR024270">
    <property type="entry name" value="Urocortin_II/III"/>
</dbReference>
<keyword evidence="6 9" id="KW-0732">Signal</keyword>
<evidence type="ECO:0000256" key="7">
    <source>
        <dbReference type="ARBA" id="ARBA00025160"/>
    </source>
</evidence>
<comment type="similarity">
    <text evidence="2">Belongs to the sauvagine/corticotropin-releasing factor/urotensin I family.</text>
</comment>
<protein>
    <recommendedName>
        <fullName evidence="10">Corticotropin-releasing factor domain-containing protein</fullName>
    </recommendedName>
</protein>
<evidence type="ECO:0000256" key="3">
    <source>
        <dbReference type="ARBA" id="ARBA00011328"/>
    </source>
</evidence>
<dbReference type="Pfam" id="PF00473">
    <property type="entry name" value="CRF"/>
    <property type="match status" value="1"/>
</dbReference>
<sequence length="151" mass="17101">MSPTRLVLLLLVACAVQTGLSLKLYKAESLFSCINTALSDAEKSRLEENSLVDRRSFDSPPGKEAPSQQEEEEKEKRTFPGDARYKYLSQAQLKRKMYQNRAKPDRRTKFTLSLDVPTNIMNILFDIAKAKNLRAKAAANAHLMAQIGRRK</sequence>
<accession>A0A452HBG6</accession>
<evidence type="ECO:0000256" key="8">
    <source>
        <dbReference type="SAM" id="MobiDB-lite"/>
    </source>
</evidence>
<dbReference type="PANTHER" id="PTHR17575">
    <property type="entry name" value="UROCORTIN-2 AND 3"/>
    <property type="match status" value="1"/>
</dbReference>
<dbReference type="InterPro" id="IPR000187">
    <property type="entry name" value="CRF"/>
</dbReference>
<comment type="subunit">
    <text evidence="3">Binds with high affinity to CRF receptors 2-alpha and 2-beta.</text>
</comment>
<feature type="chain" id="PRO_5019275153" description="Corticotropin-releasing factor domain-containing protein" evidence="9">
    <location>
        <begin position="22"/>
        <end position="151"/>
    </location>
</feature>
<dbReference type="Proteomes" id="UP000291020">
    <property type="component" value="Unassembled WGS sequence"/>
</dbReference>
<evidence type="ECO:0000313" key="11">
    <source>
        <dbReference type="Ensembl" id="ENSGAGP00000012097.1"/>
    </source>
</evidence>